<evidence type="ECO:0000256" key="2">
    <source>
        <dbReference type="ARBA" id="ARBA00022448"/>
    </source>
</evidence>
<dbReference type="PANTHER" id="PTHR43744">
    <property type="entry name" value="ABC TRANSPORTER PERMEASE PROTEIN MG189-RELATED-RELATED"/>
    <property type="match status" value="1"/>
</dbReference>
<keyword evidence="5 7" id="KW-1133">Transmembrane helix</keyword>
<keyword evidence="6 7" id="KW-0472">Membrane</keyword>
<dbReference type="GO" id="GO:0055085">
    <property type="term" value="P:transmembrane transport"/>
    <property type="evidence" value="ECO:0007669"/>
    <property type="project" value="InterPro"/>
</dbReference>
<dbReference type="AlphaFoldDB" id="A0A7X0VGZ8"/>
<proteinExistence type="inferred from homology"/>
<evidence type="ECO:0000256" key="6">
    <source>
        <dbReference type="ARBA" id="ARBA00023136"/>
    </source>
</evidence>
<name>A0A7X0VGZ8_9BACL</name>
<comment type="subcellular location">
    <subcellularLocation>
        <location evidence="1 7">Cell membrane</location>
        <topology evidence="1 7">Multi-pass membrane protein</topology>
    </subcellularLocation>
</comment>
<evidence type="ECO:0000259" key="8">
    <source>
        <dbReference type="PROSITE" id="PS50928"/>
    </source>
</evidence>
<dbReference type="PANTHER" id="PTHR43744:SF12">
    <property type="entry name" value="ABC TRANSPORTER PERMEASE PROTEIN MG189-RELATED"/>
    <property type="match status" value="1"/>
</dbReference>
<dbReference type="Proteomes" id="UP000547209">
    <property type="component" value="Unassembled WGS sequence"/>
</dbReference>
<organism evidence="9 10">
    <name type="scientific">Cohnella nanjingensis</name>
    <dbReference type="NCBI Taxonomy" id="1387779"/>
    <lineage>
        <taxon>Bacteria</taxon>
        <taxon>Bacillati</taxon>
        <taxon>Bacillota</taxon>
        <taxon>Bacilli</taxon>
        <taxon>Bacillales</taxon>
        <taxon>Paenibacillaceae</taxon>
        <taxon>Cohnella</taxon>
    </lineage>
</organism>
<comment type="caution">
    <text evidence="9">The sequence shown here is derived from an EMBL/GenBank/DDBJ whole genome shotgun (WGS) entry which is preliminary data.</text>
</comment>
<keyword evidence="4 7" id="KW-0812">Transmembrane</keyword>
<gene>
    <name evidence="9" type="ORF">H7C19_15730</name>
</gene>
<dbReference type="CDD" id="cd06261">
    <property type="entry name" value="TM_PBP2"/>
    <property type="match status" value="1"/>
</dbReference>
<evidence type="ECO:0000313" key="10">
    <source>
        <dbReference type="Proteomes" id="UP000547209"/>
    </source>
</evidence>
<feature type="transmembrane region" description="Helical" evidence="7">
    <location>
        <begin position="257"/>
        <end position="276"/>
    </location>
</feature>
<dbReference type="Gene3D" id="1.10.3720.10">
    <property type="entry name" value="MetI-like"/>
    <property type="match status" value="1"/>
</dbReference>
<feature type="transmembrane region" description="Helical" evidence="7">
    <location>
        <begin position="147"/>
        <end position="168"/>
    </location>
</feature>
<feature type="transmembrane region" description="Helical" evidence="7">
    <location>
        <begin position="7"/>
        <end position="26"/>
    </location>
</feature>
<dbReference type="EMBL" id="JACJVP010000025">
    <property type="protein sequence ID" value="MBB6672129.1"/>
    <property type="molecule type" value="Genomic_DNA"/>
</dbReference>
<evidence type="ECO:0000256" key="4">
    <source>
        <dbReference type="ARBA" id="ARBA00022692"/>
    </source>
</evidence>
<dbReference type="InterPro" id="IPR000515">
    <property type="entry name" value="MetI-like"/>
</dbReference>
<protein>
    <submittedName>
        <fullName evidence="9">Carbohydrate ABC transporter permease</fullName>
    </submittedName>
</protein>
<evidence type="ECO:0000256" key="5">
    <source>
        <dbReference type="ARBA" id="ARBA00022989"/>
    </source>
</evidence>
<dbReference type="GO" id="GO:0005886">
    <property type="term" value="C:plasma membrane"/>
    <property type="evidence" value="ECO:0007669"/>
    <property type="project" value="UniProtKB-SubCell"/>
</dbReference>
<evidence type="ECO:0000256" key="7">
    <source>
        <dbReference type="RuleBase" id="RU363032"/>
    </source>
</evidence>
<accession>A0A7X0VGZ8</accession>
<sequence>MRSNRAPWYFYVIIIVGSVMMVFPFLDMIFSSFKSASEYALLNYTLLPKQFIFDNYRMAVEQLQLLLLFKNSLIRSISITLLVLFTSSLAGYVLAKLRFPGKQVVFRFILSTMMFPAFLFFIPNYFITVHFPLVGGNDILGQGGEGGLAASVLGLIVPFSVSGFGIFLMRQFMISIEDAYLEAARIDGAKELRIFFQIVLPMTAPALATLAIFEFINSWNEFIWALLMNSVNSELATLPVGIQMLKSALDPTLTQPLVMAGLVIATIPILLLFIFLQKYYVRGMMNAGLK</sequence>
<dbReference type="SUPFAM" id="SSF161098">
    <property type="entry name" value="MetI-like"/>
    <property type="match status" value="1"/>
</dbReference>
<dbReference type="RefSeq" id="WP_185143609.1">
    <property type="nucleotide sequence ID" value="NZ_JACJVP010000025.1"/>
</dbReference>
<evidence type="ECO:0000313" key="9">
    <source>
        <dbReference type="EMBL" id="MBB6672129.1"/>
    </source>
</evidence>
<keyword evidence="10" id="KW-1185">Reference proteome</keyword>
<feature type="transmembrane region" description="Helical" evidence="7">
    <location>
        <begin position="73"/>
        <end position="95"/>
    </location>
</feature>
<keyword evidence="2 7" id="KW-0813">Transport</keyword>
<feature type="domain" description="ABC transmembrane type-1" evidence="8">
    <location>
        <begin position="69"/>
        <end position="276"/>
    </location>
</feature>
<reference evidence="9 10" key="1">
    <citation type="submission" date="2020-08" db="EMBL/GenBank/DDBJ databases">
        <title>Cohnella phylogeny.</title>
        <authorList>
            <person name="Dunlap C."/>
        </authorList>
    </citation>
    <scope>NUCLEOTIDE SEQUENCE [LARGE SCALE GENOMIC DNA]</scope>
    <source>
        <strain evidence="9 10">DSM 28246</strain>
    </source>
</reference>
<dbReference type="Pfam" id="PF00528">
    <property type="entry name" value="BPD_transp_1"/>
    <property type="match status" value="1"/>
</dbReference>
<comment type="similarity">
    <text evidence="7">Belongs to the binding-protein-dependent transport system permease family.</text>
</comment>
<dbReference type="PROSITE" id="PS50928">
    <property type="entry name" value="ABC_TM1"/>
    <property type="match status" value="1"/>
</dbReference>
<feature type="transmembrane region" description="Helical" evidence="7">
    <location>
        <begin position="194"/>
        <end position="216"/>
    </location>
</feature>
<evidence type="ECO:0000256" key="1">
    <source>
        <dbReference type="ARBA" id="ARBA00004651"/>
    </source>
</evidence>
<feature type="transmembrane region" description="Helical" evidence="7">
    <location>
        <begin position="104"/>
        <end position="127"/>
    </location>
</feature>
<keyword evidence="3" id="KW-1003">Cell membrane</keyword>
<dbReference type="InterPro" id="IPR035906">
    <property type="entry name" value="MetI-like_sf"/>
</dbReference>
<evidence type="ECO:0000256" key="3">
    <source>
        <dbReference type="ARBA" id="ARBA00022475"/>
    </source>
</evidence>